<dbReference type="RefSeq" id="XP_021886524.1">
    <property type="nucleotide sequence ID" value="XM_022029563.1"/>
</dbReference>
<reference evidence="1 2" key="1">
    <citation type="submission" date="2016-07" db="EMBL/GenBank/DDBJ databases">
        <title>Pervasive Adenine N6-methylation of Active Genes in Fungi.</title>
        <authorList>
            <consortium name="DOE Joint Genome Institute"/>
            <person name="Mondo S.J."/>
            <person name="Dannebaum R.O."/>
            <person name="Kuo R.C."/>
            <person name="Labutti K."/>
            <person name="Haridas S."/>
            <person name="Kuo A."/>
            <person name="Salamov A."/>
            <person name="Ahrendt S.R."/>
            <person name="Lipzen A."/>
            <person name="Sullivan W."/>
            <person name="Andreopoulos W.B."/>
            <person name="Clum A."/>
            <person name="Lindquist E."/>
            <person name="Daum C."/>
            <person name="Ramamoorthy G.K."/>
            <person name="Gryganskyi A."/>
            <person name="Culley D."/>
            <person name="Magnuson J.K."/>
            <person name="James T.Y."/>
            <person name="O'Malley M.A."/>
            <person name="Stajich J.E."/>
            <person name="Spatafora J.W."/>
            <person name="Visel A."/>
            <person name="Grigoriev I.V."/>
        </authorList>
    </citation>
    <scope>NUCLEOTIDE SEQUENCE [LARGE SCALE GENOMIC DNA]</scope>
    <source>
        <strain evidence="1 2">NRRL 3116</strain>
    </source>
</reference>
<dbReference type="OrthoDB" id="2448743at2759"/>
<dbReference type="GeneID" id="33571406"/>
<dbReference type="InterPro" id="IPR036047">
    <property type="entry name" value="F-box-like_dom_sf"/>
</dbReference>
<dbReference type="EMBL" id="MCFF01000001">
    <property type="protein sequence ID" value="ORZ28851.1"/>
    <property type="molecule type" value="Genomic_DNA"/>
</dbReference>
<name>A0A1Y2H4D6_9FUNG</name>
<dbReference type="AlphaFoldDB" id="A0A1Y2H4D6"/>
<keyword evidence="2" id="KW-1185">Reference proteome</keyword>
<dbReference type="SUPFAM" id="SSF81383">
    <property type="entry name" value="F-box domain"/>
    <property type="match status" value="1"/>
</dbReference>
<sequence>MSKNKMNPLDIPEIVSLIGDFLDRKDLLNCIRVSKAFHSAFVWSIWKIVIIRPPPSSNPSDKALQANKKYIEEIRFQKYSVPEEYRSLRECNRLQFITYEGNGLSDLEPAHLFNLIKANSSTITGVRLNNIRASPNLWKTLLECTNLNRLEASSISVIHDIDLLIQVCKKLQYLDLDGVCISRLPIDFLRNEGSEYIFSSMHTLRFRNVRINSRPQPYTSSHFFGTLVRRCPGLRVLKFDESSECHQLQQLEHDNFYRLAFLQHPWKLTKLSDLSLPSMRIKDRDMATLLRWMTGLTQLNAAFCEFSQLSLQELLARKQEIWDNGRMIQETRLHRLCETIETLIFGQACVVEMSGLVQTVLSNCPRLKILRGSKITVTEIVNGAEWVSTGLTDLVLDLEADIDQETEEGMAKARIAFRQLGRLTRLHYLNLTGWSPMNRGVRTLDLKLRAGLDELAKLKNLYMLAFKKDDRQQIQLEDAAWMVNNWPEIKYLNGRVKGPMDENSLAYDFLKSRKISVLVK</sequence>
<evidence type="ECO:0000313" key="1">
    <source>
        <dbReference type="EMBL" id="ORZ28851.1"/>
    </source>
</evidence>
<dbReference type="InterPro" id="IPR032675">
    <property type="entry name" value="LRR_dom_sf"/>
</dbReference>
<gene>
    <name evidence="1" type="ORF">BCR41DRAFT_417961</name>
</gene>
<organism evidence="1 2">
    <name type="scientific">Lobosporangium transversale</name>
    <dbReference type="NCBI Taxonomy" id="64571"/>
    <lineage>
        <taxon>Eukaryota</taxon>
        <taxon>Fungi</taxon>
        <taxon>Fungi incertae sedis</taxon>
        <taxon>Mucoromycota</taxon>
        <taxon>Mortierellomycotina</taxon>
        <taxon>Mortierellomycetes</taxon>
        <taxon>Mortierellales</taxon>
        <taxon>Mortierellaceae</taxon>
        <taxon>Lobosporangium</taxon>
    </lineage>
</organism>
<accession>A0A1Y2H4D6</accession>
<dbReference type="SUPFAM" id="SSF52047">
    <property type="entry name" value="RNI-like"/>
    <property type="match status" value="1"/>
</dbReference>
<proteinExistence type="predicted"/>
<evidence type="ECO:0008006" key="3">
    <source>
        <dbReference type="Google" id="ProtNLM"/>
    </source>
</evidence>
<dbReference type="Proteomes" id="UP000193648">
    <property type="component" value="Unassembled WGS sequence"/>
</dbReference>
<dbReference type="InParanoid" id="A0A1Y2H4D6"/>
<comment type="caution">
    <text evidence="1">The sequence shown here is derived from an EMBL/GenBank/DDBJ whole genome shotgun (WGS) entry which is preliminary data.</text>
</comment>
<dbReference type="Gene3D" id="3.80.10.10">
    <property type="entry name" value="Ribonuclease Inhibitor"/>
    <property type="match status" value="2"/>
</dbReference>
<protein>
    <recommendedName>
        <fullName evidence="3">F-box domain-containing protein</fullName>
    </recommendedName>
</protein>
<evidence type="ECO:0000313" key="2">
    <source>
        <dbReference type="Proteomes" id="UP000193648"/>
    </source>
</evidence>